<feature type="compositionally biased region" description="Low complexity" evidence="5">
    <location>
        <begin position="1523"/>
        <end position="1538"/>
    </location>
</feature>
<comment type="caution">
    <text evidence="8">The sequence shown here is derived from an EMBL/GenBank/DDBJ whole genome shotgun (WGS) entry which is preliminary data.</text>
</comment>
<feature type="compositionally biased region" description="Polar residues" evidence="5">
    <location>
        <begin position="442"/>
        <end position="451"/>
    </location>
</feature>
<dbReference type="PANTHER" id="PTHR34457">
    <property type="entry name" value="EMBRYO DEFECTIVE 2410"/>
    <property type="match status" value="1"/>
</dbReference>
<keyword evidence="4 6" id="KW-0472">Membrane</keyword>
<feature type="compositionally biased region" description="Basic and acidic residues" evidence="5">
    <location>
        <begin position="532"/>
        <end position="544"/>
    </location>
</feature>
<feature type="compositionally biased region" description="Basic and acidic residues" evidence="5">
    <location>
        <begin position="681"/>
        <end position="698"/>
    </location>
</feature>
<feature type="compositionally biased region" description="Low complexity" evidence="5">
    <location>
        <begin position="721"/>
        <end position="754"/>
    </location>
</feature>
<feature type="region of interest" description="Disordered" evidence="5">
    <location>
        <begin position="2073"/>
        <end position="2114"/>
    </location>
</feature>
<protein>
    <recommendedName>
        <fullName evidence="7">Translocation and assembly module TamB C-terminal domain-containing protein</fullName>
    </recommendedName>
</protein>
<feature type="region of interest" description="Disordered" evidence="5">
    <location>
        <begin position="1100"/>
        <end position="1361"/>
    </location>
</feature>
<evidence type="ECO:0000256" key="6">
    <source>
        <dbReference type="SAM" id="Phobius"/>
    </source>
</evidence>
<feature type="compositionally biased region" description="Polar residues" evidence="5">
    <location>
        <begin position="1157"/>
        <end position="1167"/>
    </location>
</feature>
<feature type="region of interest" description="Disordered" evidence="5">
    <location>
        <begin position="2382"/>
        <end position="2415"/>
    </location>
</feature>
<feature type="region of interest" description="Disordered" evidence="5">
    <location>
        <begin position="1515"/>
        <end position="1538"/>
    </location>
</feature>
<feature type="compositionally biased region" description="Polar residues" evidence="5">
    <location>
        <begin position="573"/>
        <end position="593"/>
    </location>
</feature>
<keyword evidence="3 6" id="KW-1133">Transmembrane helix</keyword>
<feature type="compositionally biased region" description="Low complexity" evidence="5">
    <location>
        <begin position="1312"/>
        <end position="1324"/>
    </location>
</feature>
<keyword evidence="2 6" id="KW-0812">Transmembrane</keyword>
<comment type="subcellular location">
    <subcellularLocation>
        <location evidence="1">Membrane</location>
        <topology evidence="1">Single-pass membrane protein</topology>
    </subcellularLocation>
</comment>
<feature type="region of interest" description="Disordered" evidence="5">
    <location>
        <begin position="1558"/>
        <end position="1578"/>
    </location>
</feature>
<feature type="compositionally biased region" description="Low complexity" evidence="5">
    <location>
        <begin position="761"/>
        <end position="774"/>
    </location>
</feature>
<feature type="compositionally biased region" description="Low complexity" evidence="5">
    <location>
        <begin position="360"/>
        <end position="373"/>
    </location>
</feature>
<accession>A0AAV1IJ58</accession>
<feature type="compositionally biased region" description="Basic and acidic residues" evidence="5">
    <location>
        <begin position="1276"/>
        <end position="1291"/>
    </location>
</feature>
<gene>
    <name evidence="8" type="ORF">CVIRNUC_009232</name>
</gene>
<dbReference type="PANTHER" id="PTHR34457:SF3">
    <property type="entry name" value="PROTEIN TIC236, CHLOROPLASTIC"/>
    <property type="match status" value="1"/>
</dbReference>
<evidence type="ECO:0000256" key="2">
    <source>
        <dbReference type="ARBA" id="ARBA00022692"/>
    </source>
</evidence>
<dbReference type="Pfam" id="PF04357">
    <property type="entry name" value="TamB"/>
    <property type="match status" value="1"/>
</dbReference>
<feature type="compositionally biased region" description="Basic residues" evidence="5">
    <location>
        <begin position="825"/>
        <end position="837"/>
    </location>
</feature>
<sequence>MRASHGQCCVLAIERLQASSSGAPYISAPFSLPGSLRKNKVCPRSLLSRRKPFLRGSILIQGAHGVGRDRQRVDRRTQPVQAISGWPDTALEKAIDVLQHVYSLVKLAIRWAQSQRHLLEKWYVKAAASILLVLGLITAAANVWCLGPINQRYIPQAVIQAEVALERKVKLGRVRWVAPSGLVGFGPLASVGPVSLGPGAAEKSSLEIPRVVVCVDPLQSLLQRKLILHLLADQAQVSLVQADNFAWFGYPDDPEPSARNFLPGLAKGLETDIAQHLLPDGDSAMGSGQPLGGLAARLSSKVARAEARQDLPPAPESALNFRPAVGSELELVSRDERELAQSRAELAALLTQQRSVQAATVQSQASTSDAQDSMQERAPVVKRQSSKHRSSSPSSEQAQQAQQAQRTEATARSHRERGHVSQPKASTLRVQSARPPFASISAGASPSANRPSDSAAKASMSSAADTDNAQEQAGRPESASAQREEADQSLELPQGQQEPARPVELPRLRGLMQGLQRPDSSSALQPLTADKSVGEQERKEELAERLGLIRPRDSIGSLSRLSPQRPEPRSKSGPATPSTVTAAQDNGESTENAQVLGKGEIGQGRQARAQAKAKKRRAVQLPQVLEVSGAEAREESAGHLGSSSSGQVRWGRPTADGGRSLHVSTDGPKDAIRPSEGLKAQSDEARAEEIRQAQKEDAGAATALEGTSEGADPSSARHDTASMSAAAYEADSAEAVSDIQSSEAAAEGSESSRGGDTGRGATEQAPPAAQTQAEGSQHDNQGLLDALVSRLRLAQGSRSSRTPEPQSHTGPEASSVTPGDARGAQRWRPRAPARRTARSMLRESRPTMQGLESSALAEEGEQASADTPAESTATGIEEIQSKTQDTEEQAASNGDEGGLAQGSQAAAAAEGQPALADDDHVEEDSRAQGLADAQGKTGADAAGDATGIDRQPGWAMQLHQQLHNRAVQYRADAEELFSDLWERRGWKCGPVRQPAAPAEALRTAGETQDHQPAVASEAAARESSAGSNEGPQGSEGEVPAATLRFSLHRSHAQLYVSSAETAAACGSVDAAAVDALFTSAQQKRLRRKVRFVPGTALTEQQLTQQPVQTHLPRPPQAAPSWQEQSEKQVNASAVVEAHELPSTEEDEDRQPAESSLEDSTVVSTEGIFSTREGAAVADRQPEAPSEEVRDPASFELTSISGTLFPEPRRGHRQGAAQAPEAAAAAAEGPEQAQEAAAAQQRAAATEAEDSKPPHQADEDAVASKAVPPEEATAAGLEERGPEQAAEPKELLTEQQQPVPEPSVLAETRETAPGEVEAEQPAVAEPKAEPSTTAEAGRSKPKHSWHSPALSARYGELPPDEPRYKPRLPDADQGGLRAWAAKHISGTLANIQAPQLALEHVVIRKGDLWATVTGEAIPRHVQNIDLKLKLGRDYRTLTLDITGMAHERDSASDKCTMMNAIAQRHLRDAPSAPIVHSFSEVPRVAAPERSSSAQPGAAASLSLGRDRVEWEQQLQRVAQEASEGSLPSPLASYSSSYGDSGDLDDPIQVAVAEQQKAESKGGWFSRARKDRPKPARPTGGRIRVQVKAKELGVKDQLADLELIIWGDNLHAPLVERIVELPMDIYGGRLNGRLRLLSNDADSWRFPVIRGRIRGHDLGFHFFDAPDDFSRTKLDLMFEGDRLYLHNTQGYFGAVPMSFTGDMDLNPETGQYRLSASVPGVEANDLRKTLAIRPLPFPVGGAVRGVLHCTGPLETPVFSGTAVAMPPAAADVEGMEDSNAKETLQEFPQAVGAYDRMPFASAAAVWTLDTSTDIFLLHSLQAEPLSGGQLLGSGRMWVSPSGEVDPRAVKVRLEGRNLPTETLLKRYLPKGAPMPPMELGDATVAGVMEGSFLSPDMRLSWEAPAAAASGSVDLSRDSNSFTCRAPAVDVSASLLLKPAPFDAVKTVLTQAEATALAQPQIEGADIDCNFKGLDVLPLANALERGAAAKAQRLKLNGRTKVSVRLTPMQGPAPDGQAAERPSAFSGDLTLDGLRVNQLKLSRNLTGSILLSNEQFQIRAKGLKPDEVLEVNLKLPSAPGESSEAMESNGKDSSASASRQSVSGQAQGAGGALLGKQRPGLGGLGTLLPRPRFAGPASPLLAPLNPTAPGTDAQSGSTASDGGHFVLRCGNLLMSAEVNGRASQVECAVQGLLLDELELASLRGEVQEALLSLNLEQRLGRAVVAVAGPRFSGLQGRSLSGAFRWERDVVRLERAVLQQANSRYEVQGEYVIPSVAALPKSAAELALMQMGSGQGAGPSVASPFEQADGRWRVQVSVPTANMEEIIPAARLLSRATALTPSDYERAKSAFLSGMDASSLAAQEIGQQLEAAALATRMAMEADTNTGMEDSAAPGATAQQAPSKAAEKESKQSSSRSALSGLQDLKGQWSGSAQAYGGGGGATNVDFNVRGQSWQWGDYALDQVVANGSCHSIEGIKLEELGLKTGEAKLLVRGNLLGAAQDASIILTDFPVAILQPVFRALPALEHAAPAVAASGAPGGSGGGGTLGGLAMPFVRGAHLRSHAARPYTFANSPVNGLLYVRGTIGGSATVPEGEVSVRLYDGAIGPTYLAQAQAQASLSAAQQLAFSADLAPAEAGRHSGHVRVSGSIPLRAPLPAPAGPLLAEAGGGAGDGATAPSAEQLEVDVSVKDGGMMLVTALTPDLRWQSGAAELTLAVRGAKSQPQIEGSAQFSKAAMLCPWLKYPITNLGGAVRLENGALMIEGLEAHVGRRGRIRIKGGLPLTADSSPAADAVLLPTAASVDADAKAAGKEPARAGLLVDVHGLEMRVRNVYTGYLDAGLKLLNSLTAPSIGGDVRISRGVASLMPGGPSAPGGSGGSGGSGQLGTEIGEVRARARENDLVLKAFTVLTRKDALARQLSRLDVQQAGEASLQPMAQALCLNGLKIHLGPELRAMFPVVLNMGISGDIELNGLASPESLKVAGTIHLDGGEVNLVATQLVLDREHPNRMVFSPARGLDPLVDLRLRGAQVQALIQGRASLWQQNLILTPTKGGAGDPRGATEAAEAARIFEGQLAGALVAEDGQLALSNLAASAAHGFMPKIQTQGQLGQARWRLVSAPSIPGLLSLDPSGDPTSLLSSLTMGTEVEVQFGRSLQAAMARKLRDSDIATQWTLNYQLNSKLRMQFNIASSSPYPRTLVFQYSSETTPPPLPR</sequence>
<feature type="compositionally biased region" description="Low complexity" evidence="5">
    <location>
        <begin position="391"/>
        <end position="410"/>
    </location>
</feature>
<feature type="region of interest" description="Disordered" evidence="5">
    <location>
        <begin position="2860"/>
        <end position="2881"/>
    </location>
</feature>
<organism evidence="8 9">
    <name type="scientific">Coccomyxa viridis</name>
    <dbReference type="NCBI Taxonomy" id="1274662"/>
    <lineage>
        <taxon>Eukaryota</taxon>
        <taxon>Viridiplantae</taxon>
        <taxon>Chlorophyta</taxon>
        <taxon>core chlorophytes</taxon>
        <taxon>Trebouxiophyceae</taxon>
        <taxon>Trebouxiophyceae incertae sedis</taxon>
        <taxon>Coccomyxaceae</taxon>
        <taxon>Coccomyxa</taxon>
    </lineage>
</organism>
<feature type="compositionally biased region" description="Polar residues" evidence="5">
    <location>
        <begin position="796"/>
        <end position="817"/>
    </location>
</feature>
<feature type="compositionally biased region" description="Low complexity" evidence="5">
    <location>
        <begin position="2090"/>
        <end position="2103"/>
    </location>
</feature>
<proteinExistence type="predicted"/>
<evidence type="ECO:0000256" key="1">
    <source>
        <dbReference type="ARBA" id="ARBA00004167"/>
    </source>
</evidence>
<dbReference type="GO" id="GO:0005886">
    <property type="term" value="C:plasma membrane"/>
    <property type="evidence" value="ECO:0007669"/>
    <property type="project" value="InterPro"/>
</dbReference>
<dbReference type="Proteomes" id="UP001314263">
    <property type="component" value="Unassembled WGS sequence"/>
</dbReference>
<feature type="compositionally biased region" description="Low complexity" evidence="5">
    <location>
        <begin position="931"/>
        <end position="949"/>
    </location>
</feature>
<evidence type="ECO:0000313" key="8">
    <source>
        <dbReference type="EMBL" id="CAK0786019.1"/>
    </source>
</evidence>
<feature type="compositionally biased region" description="Low complexity" evidence="5">
    <location>
        <begin position="1213"/>
        <end position="1245"/>
    </location>
</feature>
<name>A0AAV1IJ58_9CHLO</name>
<dbReference type="InterPro" id="IPR007452">
    <property type="entry name" value="TamB_C"/>
</dbReference>
<keyword evidence="9" id="KW-1185">Reference proteome</keyword>
<dbReference type="InterPro" id="IPR053022">
    <property type="entry name" value="Chloroplast_translocon_comp"/>
</dbReference>
<dbReference type="GO" id="GO:0009306">
    <property type="term" value="P:protein secretion"/>
    <property type="evidence" value="ECO:0007669"/>
    <property type="project" value="InterPro"/>
</dbReference>
<dbReference type="EMBL" id="CAUYUE010000013">
    <property type="protein sequence ID" value="CAK0786019.1"/>
    <property type="molecule type" value="Genomic_DNA"/>
</dbReference>
<evidence type="ECO:0000256" key="4">
    <source>
        <dbReference type="ARBA" id="ARBA00023136"/>
    </source>
</evidence>
<feature type="region of interest" description="Disordered" evidence="5">
    <location>
        <begin position="360"/>
        <end position="952"/>
    </location>
</feature>
<feature type="compositionally biased region" description="Low complexity" evidence="5">
    <location>
        <begin position="452"/>
        <end position="464"/>
    </location>
</feature>
<feature type="compositionally biased region" description="Low complexity" evidence="5">
    <location>
        <begin position="1013"/>
        <end position="1029"/>
    </location>
</feature>
<feature type="compositionally biased region" description="Polar residues" evidence="5">
    <location>
        <begin position="1119"/>
        <end position="1131"/>
    </location>
</feature>
<feature type="compositionally biased region" description="Basic and acidic residues" evidence="5">
    <location>
        <begin position="1248"/>
        <end position="1257"/>
    </location>
</feature>
<feature type="domain" description="Translocation and assembly module TamB C-terminal" evidence="7">
    <location>
        <begin position="2797"/>
        <end position="3182"/>
    </location>
</feature>
<feature type="transmembrane region" description="Helical" evidence="6">
    <location>
        <begin position="122"/>
        <end position="144"/>
    </location>
</feature>
<feature type="region of interest" description="Disordered" evidence="5">
    <location>
        <begin position="2132"/>
        <end position="2157"/>
    </location>
</feature>
<evidence type="ECO:0000256" key="3">
    <source>
        <dbReference type="ARBA" id="ARBA00022989"/>
    </source>
</evidence>
<feature type="compositionally biased region" description="Low complexity" evidence="5">
    <location>
        <begin position="901"/>
        <end position="915"/>
    </location>
</feature>
<reference evidence="8 9" key="1">
    <citation type="submission" date="2023-10" db="EMBL/GenBank/DDBJ databases">
        <authorList>
            <person name="Maclean D."/>
            <person name="Macfadyen A."/>
        </authorList>
    </citation>
    <scope>NUCLEOTIDE SEQUENCE [LARGE SCALE GENOMIC DNA]</scope>
</reference>
<evidence type="ECO:0000256" key="5">
    <source>
        <dbReference type="SAM" id="MobiDB-lite"/>
    </source>
</evidence>
<evidence type="ECO:0000313" key="9">
    <source>
        <dbReference type="Proteomes" id="UP001314263"/>
    </source>
</evidence>
<feature type="compositionally biased region" description="Gly residues" evidence="5">
    <location>
        <begin position="2866"/>
        <end position="2879"/>
    </location>
</feature>
<evidence type="ECO:0000259" key="7">
    <source>
        <dbReference type="Pfam" id="PF04357"/>
    </source>
</evidence>
<feature type="region of interest" description="Disordered" evidence="5">
    <location>
        <begin position="988"/>
        <end position="1037"/>
    </location>
</feature>